<feature type="transmembrane region" description="Helical" evidence="8">
    <location>
        <begin position="536"/>
        <end position="563"/>
    </location>
</feature>
<dbReference type="PANTHER" id="PTHR13018">
    <property type="entry name" value="PROBABLE MEMBRANE PROTEIN DUF221-RELATED"/>
    <property type="match status" value="1"/>
</dbReference>
<feature type="transmembrane region" description="Helical" evidence="8">
    <location>
        <begin position="106"/>
        <end position="126"/>
    </location>
</feature>
<dbReference type="SUPFAM" id="SSF54928">
    <property type="entry name" value="RNA-binding domain, RBD"/>
    <property type="match status" value="1"/>
</dbReference>
<feature type="transmembrane region" description="Helical" evidence="8">
    <location>
        <begin position="430"/>
        <end position="457"/>
    </location>
</feature>
<sequence length="981" mass="111337">MEVYEALREQTAYDAQFTIRALGIQLLVNLVVSLVVLGCVSWLRPRHYLASPASKSSITTDTGKSNSELGWFDWIKQLTRVSDDFLIDRIGFDAVMFLRFMRTLRNLLIIMTIVAVAILMPLNVVATQHTGDWPPIAFDIGFLSISSINLVAGKEPLYPQDNWYWPPVVATWLFTFLILVFLHRASNQYLIMRKQFYSSPAYNLSSRSILVTNIPKNVCSSDTFKAWLESTCNIHYPIQQIHLGQDNPKLMSLVQRYKKAVCQLEDALAAYAKDASGQRPIVRTIKSWLSCITGSSGKKKQLETIDHYTKQVSDLYHAIHHLPVNKDMKTTDYGWVTFSSTAWAQNALQSLNKRKVAHATAQVSPPANDLIWSNMSIGRAKRVRKLWIGRVFFTVFTVAWTLPVAALAMISNIVNMIRMYPESKEYIHKYWFILGLVEAYIAPCTMAILFFALPRFFRRIVNSQGYLTRSHADQKVLIMLYTFFIANHLVVFTIASVFLGIYGQLRQLVLDGILADEIISEYVAQLAKNIADFSCFWINVVCVKAFGVSLEVVQVIPVVMIRLRRLFIRSTPRRIKKLLSPPNFEFALNYNIVLFFFTIALMYSTTSPLVLPFALIYFSAASFVYKYMLMYIYVTKVETGGSIWPAVFHSTMFSTVIFQLVSAILIMLKGGFEQGCVILPLPVLTIIYQIFYTRRLNRIATSIVATMITQHSHHNGNPTWTLEYQYCDPRLQDTHLMPIIHSNMRSLLGQIYPKYKQGQVPLHNTSDISTTADDAISAIAQPSIHSANDICPINPNYNDDHHITLYNPADNRSVIFQTVSDAFYLHLGGDYNNACSAVLHDRKVDTAVDAPTATHNDSDIREPTAPPVEVLFSPPSSSKTDMISSTLQQQHHHHVPCSEVSESDCWDRHVMTAQQHQHPPQSIGSELPTYRDALLDRPVIVVSPSSPTQQQQHQIHMHPVQQAIPRRRHSDPAAYNNKNDC</sequence>
<dbReference type="GO" id="GO:0003676">
    <property type="term" value="F:nucleic acid binding"/>
    <property type="evidence" value="ECO:0007669"/>
    <property type="project" value="InterPro"/>
</dbReference>
<keyword evidence="3" id="KW-0813">Transport</keyword>
<organism evidence="12">
    <name type="scientific">Lichtheimia ramosa</name>
    <dbReference type="NCBI Taxonomy" id="688394"/>
    <lineage>
        <taxon>Eukaryota</taxon>
        <taxon>Fungi</taxon>
        <taxon>Fungi incertae sedis</taxon>
        <taxon>Mucoromycota</taxon>
        <taxon>Mucoromycotina</taxon>
        <taxon>Mucoromycetes</taxon>
        <taxon>Mucorales</taxon>
        <taxon>Lichtheimiaceae</taxon>
        <taxon>Lichtheimia</taxon>
    </lineage>
</organism>
<evidence type="ECO:0000256" key="1">
    <source>
        <dbReference type="ARBA" id="ARBA00004127"/>
    </source>
</evidence>
<evidence type="ECO:0000313" key="12">
    <source>
        <dbReference type="EMBL" id="CDS07172.1"/>
    </source>
</evidence>
<feature type="transmembrane region" description="Helical" evidence="8">
    <location>
        <begin position="163"/>
        <end position="182"/>
    </location>
</feature>
<comment type="subcellular location">
    <subcellularLocation>
        <location evidence="1">Endomembrane system</location>
        <topology evidence="1">Multi-pass membrane protein</topology>
    </subcellularLocation>
</comment>
<feature type="transmembrane region" description="Helical" evidence="8">
    <location>
        <begin position="387"/>
        <end position="410"/>
    </location>
</feature>
<dbReference type="GO" id="GO:0005227">
    <property type="term" value="F:calcium-activated cation channel activity"/>
    <property type="evidence" value="ECO:0007669"/>
    <property type="project" value="InterPro"/>
</dbReference>
<evidence type="ECO:0000256" key="5">
    <source>
        <dbReference type="ARBA" id="ARBA00022989"/>
    </source>
</evidence>
<feature type="domain" description="CSC1/OSCA1-like cytosolic" evidence="11">
    <location>
        <begin position="206"/>
        <end position="374"/>
    </location>
</feature>
<reference evidence="12" key="1">
    <citation type="journal article" date="2014" name="Genome Announc.">
        <title>De novo whole-genome sequence and genome annotation of Lichtheimia ramosa.</title>
        <authorList>
            <person name="Linde J."/>
            <person name="Schwartze V."/>
            <person name="Binder U."/>
            <person name="Lass-Florl C."/>
            <person name="Voigt K."/>
            <person name="Horn F."/>
        </authorList>
    </citation>
    <scope>NUCLEOTIDE SEQUENCE</scope>
    <source>
        <strain evidence="12">JMRC FSU:6197</strain>
    </source>
</reference>
<gene>
    <name evidence="12" type="ORF">LRAMOSA09695</name>
</gene>
<feature type="transmembrane region" description="Helical" evidence="8">
    <location>
        <begin position="478"/>
        <end position="502"/>
    </location>
</feature>
<keyword evidence="5 8" id="KW-1133">Transmembrane helix</keyword>
<evidence type="ECO:0000256" key="6">
    <source>
        <dbReference type="ARBA" id="ARBA00023136"/>
    </source>
</evidence>
<dbReference type="InterPro" id="IPR035979">
    <property type="entry name" value="RBD_domain_sf"/>
</dbReference>
<dbReference type="Pfam" id="PF14703">
    <property type="entry name" value="PHM7_cyt"/>
    <property type="match status" value="1"/>
</dbReference>
<dbReference type="GO" id="GO:0005886">
    <property type="term" value="C:plasma membrane"/>
    <property type="evidence" value="ECO:0007669"/>
    <property type="project" value="TreeGrafter"/>
</dbReference>
<evidence type="ECO:0000259" key="9">
    <source>
        <dbReference type="Pfam" id="PF02714"/>
    </source>
</evidence>
<evidence type="ECO:0000256" key="8">
    <source>
        <dbReference type="SAM" id="Phobius"/>
    </source>
</evidence>
<evidence type="ECO:0000259" key="11">
    <source>
        <dbReference type="Pfam" id="PF14703"/>
    </source>
</evidence>
<evidence type="ECO:0008006" key="13">
    <source>
        <dbReference type="Google" id="ProtNLM"/>
    </source>
</evidence>
<dbReference type="OrthoDB" id="2150324at2759"/>
<dbReference type="InterPro" id="IPR032880">
    <property type="entry name" value="CSC1/OSCA1-like_N"/>
</dbReference>
<keyword evidence="6 8" id="KW-0472">Membrane</keyword>
<feature type="transmembrane region" description="Helical" evidence="8">
    <location>
        <begin position="646"/>
        <end position="666"/>
    </location>
</feature>
<comment type="similarity">
    <text evidence="2">Belongs to the CSC1 (TC 1.A.17) family.</text>
</comment>
<dbReference type="Pfam" id="PF02714">
    <property type="entry name" value="RSN1_7TM"/>
    <property type="match status" value="1"/>
</dbReference>
<evidence type="ECO:0000256" key="7">
    <source>
        <dbReference type="SAM" id="MobiDB-lite"/>
    </source>
</evidence>
<dbReference type="InterPro" id="IPR003864">
    <property type="entry name" value="CSC1/OSCA1-like_7TM"/>
</dbReference>
<evidence type="ECO:0000256" key="3">
    <source>
        <dbReference type="ARBA" id="ARBA00022448"/>
    </source>
</evidence>
<protein>
    <recommendedName>
        <fullName evidence="13">CSC1/OSCA1-like 7TM region domain-containing protein</fullName>
    </recommendedName>
</protein>
<evidence type="ECO:0000259" key="10">
    <source>
        <dbReference type="Pfam" id="PF13967"/>
    </source>
</evidence>
<dbReference type="AlphaFoldDB" id="A0A077WKX9"/>
<dbReference type="PANTHER" id="PTHR13018:SF149">
    <property type="entry name" value="DOMAIN PROTEIN, PUTATIVE (AFU_ORTHOLOGUE AFUA_3G11660)-RELATED"/>
    <property type="match status" value="1"/>
</dbReference>
<evidence type="ECO:0000256" key="2">
    <source>
        <dbReference type="ARBA" id="ARBA00007779"/>
    </source>
</evidence>
<accession>A0A077WKX9</accession>
<proteinExistence type="inferred from homology"/>
<feature type="transmembrane region" description="Helical" evidence="8">
    <location>
        <begin position="22"/>
        <end position="43"/>
    </location>
</feature>
<evidence type="ECO:0000256" key="4">
    <source>
        <dbReference type="ARBA" id="ARBA00022692"/>
    </source>
</evidence>
<dbReference type="InterPro" id="IPR045122">
    <property type="entry name" value="Csc1-like"/>
</dbReference>
<feature type="transmembrane region" description="Helical" evidence="8">
    <location>
        <begin position="609"/>
        <end position="634"/>
    </location>
</feature>
<feature type="domain" description="CSC1/OSCA1-like 7TM region" evidence="9">
    <location>
        <begin position="387"/>
        <end position="662"/>
    </location>
</feature>
<name>A0A077WKX9_9FUNG</name>
<dbReference type="InterPro" id="IPR027815">
    <property type="entry name" value="CSC1/OSCA1-like_cyt"/>
</dbReference>
<keyword evidence="4 8" id="KW-0812">Transmembrane</keyword>
<feature type="region of interest" description="Disordered" evidence="7">
    <location>
        <begin position="960"/>
        <end position="981"/>
    </location>
</feature>
<dbReference type="GO" id="GO:0012505">
    <property type="term" value="C:endomembrane system"/>
    <property type="evidence" value="ECO:0007669"/>
    <property type="project" value="UniProtKB-SubCell"/>
</dbReference>
<feature type="transmembrane region" description="Helical" evidence="8">
    <location>
        <begin position="584"/>
        <end position="603"/>
    </location>
</feature>
<dbReference type="Pfam" id="PF13967">
    <property type="entry name" value="RSN1_TM"/>
    <property type="match status" value="1"/>
</dbReference>
<dbReference type="EMBL" id="LK023323">
    <property type="protein sequence ID" value="CDS07172.1"/>
    <property type="molecule type" value="Genomic_DNA"/>
</dbReference>
<feature type="domain" description="CSC1/OSCA1-like N-terminal transmembrane" evidence="10">
    <location>
        <begin position="22"/>
        <end position="184"/>
    </location>
</feature>